<evidence type="ECO:0000256" key="7">
    <source>
        <dbReference type="ARBA" id="ARBA00023136"/>
    </source>
</evidence>
<gene>
    <name evidence="11" type="ORF">AAIG11_04085</name>
</gene>
<dbReference type="InterPro" id="IPR055348">
    <property type="entry name" value="DctQ"/>
</dbReference>
<evidence type="ECO:0000259" key="10">
    <source>
        <dbReference type="Pfam" id="PF04290"/>
    </source>
</evidence>
<evidence type="ECO:0000313" key="11">
    <source>
        <dbReference type="EMBL" id="MEN1759645.1"/>
    </source>
</evidence>
<keyword evidence="5 9" id="KW-0812">Transmembrane</keyword>
<reference evidence="11 12" key="1">
    <citation type="submission" date="2024-04" db="EMBL/GenBank/DDBJ databases">
        <title>Genome sequencing and metabolic network reconstruction of aminoacids and betaine degradation by Anoxynatronum sibiricum.</title>
        <authorList>
            <person name="Detkova E.N."/>
            <person name="Boltjanskaja Y.V."/>
            <person name="Mardanov A.V."/>
            <person name="Kevbrin V."/>
        </authorList>
    </citation>
    <scope>NUCLEOTIDE SEQUENCE [LARGE SCALE GENOMIC DNA]</scope>
    <source>
        <strain evidence="11 12">Z-7981</strain>
    </source>
</reference>
<dbReference type="Pfam" id="PF04290">
    <property type="entry name" value="DctQ"/>
    <property type="match status" value="1"/>
</dbReference>
<accession>A0ABU9VR61</accession>
<feature type="transmembrane region" description="Helical" evidence="9">
    <location>
        <begin position="50"/>
        <end position="71"/>
    </location>
</feature>
<feature type="domain" description="Tripartite ATP-independent periplasmic transporters DctQ component" evidence="10">
    <location>
        <begin position="26"/>
        <end position="153"/>
    </location>
</feature>
<comment type="subcellular location">
    <subcellularLocation>
        <location evidence="1">Cell inner membrane</location>
        <topology evidence="1">Multi-pass membrane protein</topology>
    </subcellularLocation>
</comment>
<dbReference type="InterPro" id="IPR007387">
    <property type="entry name" value="TRAP_DctQ"/>
</dbReference>
<evidence type="ECO:0000256" key="1">
    <source>
        <dbReference type="ARBA" id="ARBA00004429"/>
    </source>
</evidence>
<comment type="caution">
    <text evidence="11">The sequence shown here is derived from an EMBL/GenBank/DDBJ whole genome shotgun (WGS) entry which is preliminary data.</text>
</comment>
<protein>
    <submittedName>
        <fullName evidence="11">TRAP transporter small permease</fullName>
    </submittedName>
</protein>
<evidence type="ECO:0000313" key="12">
    <source>
        <dbReference type="Proteomes" id="UP001407405"/>
    </source>
</evidence>
<name>A0ABU9VR61_9CLOT</name>
<feature type="transmembrane region" description="Helical" evidence="9">
    <location>
        <begin position="12"/>
        <end position="38"/>
    </location>
</feature>
<feature type="transmembrane region" description="Helical" evidence="9">
    <location>
        <begin position="132"/>
        <end position="150"/>
    </location>
</feature>
<keyword evidence="7 9" id="KW-0472">Membrane</keyword>
<feature type="transmembrane region" description="Helical" evidence="9">
    <location>
        <begin position="92"/>
        <end position="112"/>
    </location>
</feature>
<dbReference type="EMBL" id="JBCITM010000003">
    <property type="protein sequence ID" value="MEN1759645.1"/>
    <property type="molecule type" value="Genomic_DNA"/>
</dbReference>
<proteinExistence type="inferred from homology"/>
<evidence type="ECO:0000256" key="8">
    <source>
        <dbReference type="ARBA" id="ARBA00038436"/>
    </source>
</evidence>
<keyword evidence="2" id="KW-0813">Transport</keyword>
<organism evidence="11 12">
    <name type="scientific">Anoxynatronum sibiricum</name>
    <dbReference type="NCBI Taxonomy" id="210623"/>
    <lineage>
        <taxon>Bacteria</taxon>
        <taxon>Bacillati</taxon>
        <taxon>Bacillota</taxon>
        <taxon>Clostridia</taxon>
        <taxon>Eubacteriales</taxon>
        <taxon>Clostridiaceae</taxon>
        <taxon>Anoxynatronum</taxon>
    </lineage>
</organism>
<evidence type="ECO:0000256" key="9">
    <source>
        <dbReference type="SAM" id="Phobius"/>
    </source>
</evidence>
<evidence type="ECO:0000256" key="6">
    <source>
        <dbReference type="ARBA" id="ARBA00022989"/>
    </source>
</evidence>
<sequence>MMVKNKPLNYLLNLDLVLTGAAFLVLVTITFAGVIMRYFVNRPLVWLEEVQLMCFVWIVFFGAGAAFRTGSHVAIDMLVDRFPQQLRKIVEILIYIAVVLVLGYFMIQGWSLVQQMGQTNRLTNIFKIPYTLIYAAFPIGCVLMIINYSIATYTQVFKPMIVGKEGDA</sequence>
<keyword evidence="4" id="KW-0997">Cell inner membrane</keyword>
<evidence type="ECO:0000256" key="4">
    <source>
        <dbReference type="ARBA" id="ARBA00022519"/>
    </source>
</evidence>
<dbReference type="Proteomes" id="UP001407405">
    <property type="component" value="Unassembled WGS sequence"/>
</dbReference>
<keyword evidence="6 9" id="KW-1133">Transmembrane helix</keyword>
<comment type="similarity">
    <text evidence="8">Belongs to the TRAP transporter small permease family.</text>
</comment>
<keyword evidence="12" id="KW-1185">Reference proteome</keyword>
<evidence type="ECO:0000256" key="2">
    <source>
        <dbReference type="ARBA" id="ARBA00022448"/>
    </source>
</evidence>
<dbReference type="PANTHER" id="PTHR35011:SF11">
    <property type="entry name" value="TRAP TRANSPORTER SMALL PERMEASE PROTEIN"/>
    <property type="match status" value="1"/>
</dbReference>
<evidence type="ECO:0000256" key="5">
    <source>
        <dbReference type="ARBA" id="ARBA00022692"/>
    </source>
</evidence>
<dbReference type="PANTHER" id="PTHR35011">
    <property type="entry name" value="2,3-DIKETO-L-GULONATE TRAP TRANSPORTER SMALL PERMEASE PROTEIN YIAM"/>
    <property type="match status" value="1"/>
</dbReference>
<keyword evidence="3" id="KW-1003">Cell membrane</keyword>
<evidence type="ECO:0000256" key="3">
    <source>
        <dbReference type="ARBA" id="ARBA00022475"/>
    </source>
</evidence>